<sequence>MAQQDPTVLGLVGQHRPLLLYWEDNMTPELDDADRWVHILVTETLADDAVAAVVARFDAAIAADVAALTVDRELRRDLHASNVAQARALLGWIVSDSDEVTPPPAAHELARTVARRGLPLKVLMQIYRAGQTVLVRHVAEVAAERVQDPNLVPGIQIRLLERASRWINVSLEILTDTYAEQRERDLRGDVARRVETVRDLLSGELDDAEVASRRLSHPIGTEHVAFVLWTEGTEPVDLDAVARRIVPPDAGGLLTTPAGSRALWGWASGRSPEVLDAPSSPGSVRLAVGEPGAGTDGFRRSHLDAVAAQSVSETTGANPTVRYRDVEITYLLRGHRRAADEFAARHLAGIDGDDPVALRVRRTLSAYLRHDRSLDAAARELGVHRNTVRYRVQRAESLLGRPVGGPSRLAVELALLVRDGAPPKRT</sequence>
<organism evidence="5 6">
    <name type="scientific">Rhodococcoides kroppenstedtii</name>
    <dbReference type="NCBI Taxonomy" id="293050"/>
    <lineage>
        <taxon>Bacteria</taxon>
        <taxon>Bacillati</taxon>
        <taxon>Actinomycetota</taxon>
        <taxon>Actinomycetes</taxon>
        <taxon>Mycobacteriales</taxon>
        <taxon>Nocardiaceae</taxon>
        <taxon>Rhodococcoides</taxon>
    </lineage>
</organism>
<comment type="similarity">
    <text evidence="1">Belongs to the CdaR family.</text>
</comment>
<dbReference type="InterPro" id="IPR025751">
    <property type="entry name" value="RsbRD_N_dom"/>
</dbReference>
<evidence type="ECO:0000259" key="3">
    <source>
        <dbReference type="Pfam" id="PF14361"/>
    </source>
</evidence>
<comment type="caution">
    <text evidence="5">The sequence shown here is derived from an EMBL/GenBank/DDBJ whole genome shotgun (WGS) entry which is preliminary data.</text>
</comment>
<dbReference type="InterPro" id="IPR041522">
    <property type="entry name" value="CdaR_GGDEF"/>
</dbReference>
<dbReference type="PANTHER" id="PTHR33744">
    <property type="entry name" value="CARBOHYDRATE DIACID REGULATOR"/>
    <property type="match status" value="1"/>
</dbReference>
<feature type="domain" description="CdaR GGDEF-like" evidence="4">
    <location>
        <begin position="206"/>
        <end position="310"/>
    </location>
</feature>
<keyword evidence="6" id="KW-1185">Reference proteome</keyword>
<dbReference type="Proteomes" id="UP001520140">
    <property type="component" value="Unassembled WGS sequence"/>
</dbReference>
<dbReference type="EMBL" id="JABUKG010000002">
    <property type="protein sequence ID" value="MBY6319895.1"/>
    <property type="molecule type" value="Genomic_DNA"/>
</dbReference>
<reference evidence="5 6" key="1">
    <citation type="submission" date="2020-06" db="EMBL/GenBank/DDBJ databases">
        <title>Taxonomy, biology and ecology of Rhodococcus bacteria occurring in California pistachio and other woody hosts as revealed by genome sequence analyses.</title>
        <authorList>
            <person name="Gai Y."/>
            <person name="Riely B."/>
        </authorList>
    </citation>
    <scope>NUCLEOTIDE SEQUENCE [LARGE SCALE GENOMIC DNA]</scope>
    <source>
        <strain evidence="5 6">BP-284</strain>
    </source>
</reference>
<evidence type="ECO:0000313" key="5">
    <source>
        <dbReference type="EMBL" id="MBY6319895.1"/>
    </source>
</evidence>
<dbReference type="Pfam" id="PF14361">
    <property type="entry name" value="RsbRD_N"/>
    <property type="match status" value="1"/>
</dbReference>
<dbReference type="PANTHER" id="PTHR33744:SF1">
    <property type="entry name" value="DNA-BINDING TRANSCRIPTIONAL ACTIVATOR ADER"/>
    <property type="match status" value="1"/>
</dbReference>
<dbReference type="InterPro" id="IPR042070">
    <property type="entry name" value="PucR_C-HTH_sf"/>
</dbReference>
<feature type="domain" description="PucR C-terminal helix-turn-helix" evidence="2">
    <location>
        <begin position="361"/>
        <end position="416"/>
    </location>
</feature>
<evidence type="ECO:0000313" key="6">
    <source>
        <dbReference type="Proteomes" id="UP001520140"/>
    </source>
</evidence>
<gene>
    <name evidence="5" type="ORF">HQ605_03570</name>
</gene>
<name>A0ABS7NPF0_9NOCA</name>
<evidence type="ECO:0000256" key="1">
    <source>
        <dbReference type="ARBA" id="ARBA00006754"/>
    </source>
</evidence>
<evidence type="ECO:0000259" key="4">
    <source>
        <dbReference type="Pfam" id="PF17853"/>
    </source>
</evidence>
<dbReference type="RefSeq" id="WP_222669967.1">
    <property type="nucleotide sequence ID" value="NZ_JABUKE010000002.1"/>
</dbReference>
<dbReference type="Pfam" id="PF13556">
    <property type="entry name" value="HTH_30"/>
    <property type="match status" value="1"/>
</dbReference>
<dbReference type="InterPro" id="IPR025736">
    <property type="entry name" value="PucR_C-HTH_dom"/>
</dbReference>
<proteinExistence type="inferred from homology"/>
<accession>A0ABS7NPF0</accession>
<protein>
    <submittedName>
        <fullName evidence="5">Helix-turn-helix domain-containing protein</fullName>
    </submittedName>
</protein>
<dbReference type="Gene3D" id="1.10.10.2840">
    <property type="entry name" value="PucR C-terminal helix-turn-helix domain"/>
    <property type="match status" value="1"/>
</dbReference>
<dbReference type="Pfam" id="PF17853">
    <property type="entry name" value="GGDEF_2"/>
    <property type="match status" value="1"/>
</dbReference>
<dbReference type="InterPro" id="IPR051448">
    <property type="entry name" value="CdaR-like_regulators"/>
</dbReference>
<feature type="domain" description="RsbT co-antagonist protein RsbRD N-terminal" evidence="3">
    <location>
        <begin position="52"/>
        <end position="193"/>
    </location>
</feature>
<evidence type="ECO:0000259" key="2">
    <source>
        <dbReference type="Pfam" id="PF13556"/>
    </source>
</evidence>